<evidence type="ECO:0000256" key="2">
    <source>
        <dbReference type="ARBA" id="ARBA00022737"/>
    </source>
</evidence>
<dbReference type="PANTHER" id="PTHR45739">
    <property type="entry name" value="MATRIX PROTEIN, PUTATIVE-RELATED"/>
    <property type="match status" value="1"/>
</dbReference>
<dbReference type="InterPro" id="IPR040853">
    <property type="entry name" value="RapA2_cadherin-like"/>
</dbReference>
<feature type="region of interest" description="Disordered" evidence="4">
    <location>
        <begin position="925"/>
        <end position="944"/>
    </location>
</feature>
<dbReference type="Proteomes" id="UP001597101">
    <property type="component" value="Unassembled WGS sequence"/>
</dbReference>
<dbReference type="PRINTS" id="PR00313">
    <property type="entry name" value="CABNDNGRPT"/>
</dbReference>
<dbReference type="Pfam" id="PF00353">
    <property type="entry name" value="HemolysinCabind"/>
    <property type="match status" value="9"/>
</dbReference>
<dbReference type="InterPro" id="IPR018511">
    <property type="entry name" value="Hemolysin-typ_Ca-bd_CS"/>
</dbReference>
<dbReference type="InterPro" id="IPR002126">
    <property type="entry name" value="Cadherin-like_dom"/>
</dbReference>
<evidence type="ECO:0000256" key="4">
    <source>
        <dbReference type="SAM" id="MobiDB-lite"/>
    </source>
</evidence>
<dbReference type="EMBL" id="JBHTJV010000002">
    <property type="protein sequence ID" value="MFD0915109.1"/>
    <property type="molecule type" value="Genomic_DNA"/>
</dbReference>
<keyword evidence="7" id="KW-1185">Reference proteome</keyword>
<dbReference type="Pfam" id="PF04862">
    <property type="entry name" value="DUF642"/>
    <property type="match status" value="1"/>
</dbReference>
<reference evidence="7" key="1">
    <citation type="journal article" date="2019" name="Int. J. Syst. Evol. Microbiol.">
        <title>The Global Catalogue of Microorganisms (GCM) 10K type strain sequencing project: providing services to taxonomists for standard genome sequencing and annotation.</title>
        <authorList>
            <consortium name="The Broad Institute Genomics Platform"/>
            <consortium name="The Broad Institute Genome Sequencing Center for Infectious Disease"/>
            <person name="Wu L."/>
            <person name="Ma J."/>
        </authorList>
    </citation>
    <scope>NUCLEOTIDE SEQUENCE [LARGE SCALE GENOMIC DNA]</scope>
    <source>
        <strain evidence="7">CCUG 60023</strain>
    </source>
</reference>
<comment type="caution">
    <text evidence="6">The sequence shown here is derived from an EMBL/GenBank/DDBJ whole genome shotgun (WGS) entry which is preliminary data.</text>
</comment>
<dbReference type="NCBIfam" id="TIGR01965">
    <property type="entry name" value="VCBS_repeat"/>
    <property type="match status" value="2"/>
</dbReference>
<dbReference type="SUPFAM" id="SSF51120">
    <property type="entry name" value="beta-Roll"/>
    <property type="match status" value="6"/>
</dbReference>
<accession>A0ABW3FB52</accession>
<organism evidence="6 7">
    <name type="scientific">Pseudahrensia aquimaris</name>
    <dbReference type="NCBI Taxonomy" id="744461"/>
    <lineage>
        <taxon>Bacteria</taxon>
        <taxon>Pseudomonadati</taxon>
        <taxon>Pseudomonadota</taxon>
        <taxon>Alphaproteobacteria</taxon>
        <taxon>Hyphomicrobiales</taxon>
        <taxon>Ahrensiaceae</taxon>
        <taxon>Pseudahrensia</taxon>
    </lineage>
</organism>
<evidence type="ECO:0000313" key="6">
    <source>
        <dbReference type="EMBL" id="MFD0915109.1"/>
    </source>
</evidence>
<keyword evidence="2" id="KW-0677">Repeat</keyword>
<protein>
    <submittedName>
        <fullName evidence="6">Choice-of-anchor C family protein</fullName>
    </submittedName>
</protein>
<name>A0ABW3FB52_9HYPH</name>
<feature type="region of interest" description="Disordered" evidence="4">
    <location>
        <begin position="312"/>
        <end position="431"/>
    </location>
</feature>
<dbReference type="InterPro" id="IPR011049">
    <property type="entry name" value="Serralysin-like_metalloprot_C"/>
</dbReference>
<dbReference type="RefSeq" id="WP_377210960.1">
    <property type="nucleotide sequence ID" value="NZ_JBHTJV010000002.1"/>
</dbReference>
<dbReference type="PROSITE" id="PS50268">
    <property type="entry name" value="CADHERIN_2"/>
    <property type="match status" value="3"/>
</dbReference>
<feature type="domain" description="Cadherin" evidence="5">
    <location>
        <begin position="692"/>
        <end position="796"/>
    </location>
</feature>
<dbReference type="InterPro" id="IPR006946">
    <property type="entry name" value="DGR2-like_dom"/>
</dbReference>
<dbReference type="InterPro" id="IPR027576">
    <property type="entry name" value="Choice_anch_C_dom"/>
</dbReference>
<gene>
    <name evidence="6" type="ORF">ACFQ14_01690</name>
</gene>
<dbReference type="Pfam" id="PF16184">
    <property type="entry name" value="Cadherin_3"/>
    <property type="match status" value="2"/>
</dbReference>
<dbReference type="PROSITE" id="PS00330">
    <property type="entry name" value="HEMOLYSIN_CALCIUM"/>
    <property type="match status" value="3"/>
</dbReference>
<feature type="compositionally biased region" description="Acidic residues" evidence="4">
    <location>
        <begin position="336"/>
        <end position="345"/>
    </location>
</feature>
<dbReference type="InterPro" id="IPR006860">
    <property type="entry name" value="FecR"/>
</dbReference>
<evidence type="ECO:0000256" key="3">
    <source>
        <dbReference type="ARBA" id="ARBA00023180"/>
    </source>
</evidence>
<evidence type="ECO:0000259" key="5">
    <source>
        <dbReference type="PROSITE" id="PS50268"/>
    </source>
</evidence>
<dbReference type="InterPro" id="IPR008979">
    <property type="entry name" value="Galactose-bd-like_sf"/>
</dbReference>
<evidence type="ECO:0000313" key="7">
    <source>
        <dbReference type="Proteomes" id="UP001597101"/>
    </source>
</evidence>
<dbReference type="SUPFAM" id="SSF49785">
    <property type="entry name" value="Galactose-binding domain-like"/>
    <property type="match status" value="1"/>
</dbReference>
<dbReference type="InterPro" id="IPR051561">
    <property type="entry name" value="FRAS1_ECM"/>
</dbReference>
<proteinExistence type="predicted"/>
<keyword evidence="3" id="KW-0325">Glycoprotein</keyword>
<dbReference type="NCBIfam" id="TIGR04362">
    <property type="entry name" value="choice_anch_C"/>
    <property type="match status" value="1"/>
</dbReference>
<dbReference type="PANTHER" id="PTHR45739:SF8">
    <property type="entry name" value="FRAS1-RELATED EXTRACELLULAR MATRIX PROTEIN 1"/>
    <property type="match status" value="1"/>
</dbReference>
<evidence type="ECO:0000256" key="1">
    <source>
        <dbReference type="ARBA" id="ARBA00022729"/>
    </source>
</evidence>
<dbReference type="InterPro" id="IPR001343">
    <property type="entry name" value="Hemolysn_Ca-bd"/>
</dbReference>
<feature type="domain" description="Cadherin" evidence="5">
    <location>
        <begin position="1163"/>
        <end position="1302"/>
    </location>
</feature>
<dbReference type="InterPro" id="IPR010221">
    <property type="entry name" value="VCBS_dom"/>
</dbReference>
<dbReference type="InterPro" id="IPR039005">
    <property type="entry name" value="CSPG_rpt"/>
</dbReference>
<feature type="compositionally biased region" description="Low complexity" evidence="4">
    <location>
        <begin position="323"/>
        <end position="335"/>
    </location>
</feature>
<feature type="domain" description="Cadherin" evidence="5">
    <location>
        <begin position="1058"/>
        <end position="1162"/>
    </location>
</feature>
<dbReference type="PROSITE" id="PS51854">
    <property type="entry name" value="CSPG"/>
    <property type="match status" value="2"/>
</dbReference>
<dbReference type="Pfam" id="PF17803">
    <property type="entry name" value="Cadherin_4"/>
    <property type="match status" value="1"/>
</dbReference>
<keyword evidence="1" id="KW-0732">Signal</keyword>
<feature type="compositionally biased region" description="Polar residues" evidence="4">
    <location>
        <begin position="375"/>
        <end position="386"/>
    </location>
</feature>
<sequence length="3428" mass="351115">MVASTLLGNESEQATWTARSASGDAVTVPDTTLMFQGDYGRIGHDLLISDGTNSFRIADYFKHTDTPDLVSPEGAVLDGRTVELLAGPTMPGQYAQAGNAPAAAPIGQVETVTNGARVQRADGTVETLAVGTKVFQNDVVTTLEGGGLSLTFLDGTIFTLSANARMVLNEMVFDPASQDNSAVFNLVEGSFVFIAGQVAGSGGMEVNTPVATMGIRGTTVKVDIETTNGVTTVQVSLNIDPDGGIGQVELTDLNGNLIANITTTDTKWIVSPVDGETREIARTPVELANDQIILNQAISAFQSAVNRVQQGDQFVSPDDPNEPDQQPPQDDTPPNDQDDGQQGEEPEQRGDLGSGIETASATDTRTNIGDGGDSSTGALGDSSSFGGASGPRGPLGIDDLGSGPRPSGSIFTATDEAPTENGTQTNPVPLDVANSAPVITLPTLTGSVQEDGAIALSGFNLFDADGDILTVTLTAGSTVSIAPGSGVTLLSGTGTDDEQLVIEGTPDDLNTALNSIIYKPTPNADDEGSLQITVTDGTNTSSATLVVDIEPIQDAPTALDDSVSRDASSNTFAGDLLLNDSDPDTTPVPDVLTVVDAQYQSAISGSISVPVGSPFTLDSGATITLFETGQYSFDPGTSYAFLNSGETATETITYTIDDGASNRASAALRLTITGTNDAPTIVGTNEVSGEEGTTITLTANELSAVDPDDANGDLVYTITSAPTNGQIETVFAAGTAITEFTQADVDAGYVVYVHNGSETQTDSFAYQVADGGEDGAAPVSGTASINITPVNDAPTGSGLPDRAEVDGDAISTAINLSSLTLSDDDAATNALELRFAADDGTLSAANAIGVSVSGAGTSTLTLTGSIDDLISYLSNPNAVSYTASGSIFGSDAALISVEIDDLGNSGSGGGQTTGLGTIALDISQSNSPPDVTTSNPDAISEGTPPTVTAQEFDILDFLDATDPDPSDTPTVVTDSISVTAGAGSAITDTSFVSVSGTTISFDSAQYNAMAVGEQSVLVVTFDVESGPDTVQASFEITVTGTNDGPTVSGDLALSATEGETVIITSADLGATDADDLDSSLIYTVSSGPTNGQLEFAATPGTAIATFTQAQLAEGLVVYRHDGSETVTDTFSVSVSDGGEDSAAPADATITVTIDATNDAPTGSGLTTEATVTEDEYTAIDLSGLTISDADAGSGNLTVTFTASEGTLATVPSSGITVNYIDTTTLSLSGTVSDLNNQFAQFNALSYLGESDVAGDNAATIAVSINDNGNFGAGGGTDVSLGSITVSIDAVNDNPTGANLPNRISAVEDTASDVDLSTFTLGDVDAGAGSLALKLSADVGSLSGVATATVSVNHVSAGEIELSGSLADLNAYLQTASNIQYTGTTNAEGVDADIITLTASDLGNTGSGGGGVVNLGTVVVDITPVNDAPSVSGLPSNLTFLEDVIDAIVGFGTSVDLTDPDVADTTLQVRLSAESGTLDAIANSDITPTFDSGDVVLTGTHSQLESYLSGTFVSYSAPADATGTTADSISFSVSDGTETVTETISIDLTAVNDAPIITTNEDGANLVSNPGFEIGPDVTPLTLVPAGSGAISNWNVISGSVDHIQGYWTSSEGNNSIDLNGDGPGIIGTSITTVPGQTYIVTFDLAGDPLNGEPIKDVRVQVSGTTVEPSFDTAGNTLANPGWEQQTFTFVADGTSASLIFTSLDPGAAGPGIDNVSVRTAAYEVAEDTATALTNISLDDVDADTADATATFAVTNGTLIFDTSVAGGISAAQITGNGTDSLSITAPLDAINATLAATDGLLFTGDADYFGPAQLTIGVNDLGNSGLGGPQVSSKTVSILVTPVNDAPSNLDEDGFSGTITELSDGDSGENASTLGATIADLAFDDPDGATPTFQITPDAGNPSVPFTVNFVEQFVDNGGSRDRLQLIAQIEDADIAYLSDGDTIELRYDLVIDDNAGGTTPVALQATLTINGSADAPFVSTVTNPDNFAEGTQGVVDLRTIDLNTLLTFSDEDAADTPFIDPDSIVLTGVSASDIGQTLPFWRVDGTEVAIDLGLYDVLEDGQTAAVTVDFNVVSGEDVVARQAILTVDGVTDSTINVIEGTINGEELIPATTNTDDFIIGGGNADLAEEFLSGRGGNDILLGSNDPESFDGGDGNDTIITGDGGFIGDSVKGSTGNDRIQYSGNLGGYQAISYAALAAGIVFTLDTPANTATVDKGSDGTDTILDINKPMADEFAAEGFGIEGTVLADTFNITNHDAFLQLRGGEGDDIFNILSGYVRLDYAFQQNSTTGLNINLATGNVSNDSTGGTDTITGTQAVREVRATDEDDVIVGSAADESFILRAGNDTLDAGDGFDRVRYDRNGVSSVNVDLDTNSATGLWKVFDPTGEINVINTFNHTLTNVEWIRGSNLGVDFIAGSNADEKFEGYDGTDFIEGRGGNDEIDGGAGADVLKFSPGSGFDTLTNFQIGTDRIDVVAFDFTSISQFQSFNFDGTDTLISFTATDGIRIAGQELTPAQAEDLFVLGGLTGTSEDETLEGSTGNDIIDARGGNDRVFAGEGNDIVFSGVGNQTWINNRFDGDFIDGEGGDDLLIASTDSFVRIVGGEGNDTITVVNVADNSDETKWFEGHVASYHSSPTGITANLTGGSLGGLASGTVADGFGTVDTVSGITTIADSRFSDVITIDSTLENRHPENRIEVRLSAGDDSVDFLTSPRGRISYQDAEDAVSVDLGAGTGADLNLANGDQIGSDTFNNVREVKGSRFDDTIIGSANDDTLQGREGNDTLDGLGGIDFAGYWSSLEAIRVDFNLSTDNVFQDGWGSADTLFNIEGIAGSLFADRISGSFDNQIMDGYAGNDVLIGEGGNDLLRGDYNMGAAGFAGGGDFLNGGDGNDQLFGGVGADIFFIAQNSSLDTIEDFNAGQGDLIDISEFGFNSTADFQSFTFDGASTVIELGSTDTVTVTVEGVDLTSFSTPDNLFLFDVINVNTGSAGTSGDDWLRVGSQSSSVADSLVSAFQGDDIIDFSLAGDAFHGVSYNGFGADPITVFIDGDANEGSVDKGSLGVDKFFNVQTVLQSGFTGNTNGGFQIFDTPGADQFSLDGGDYSWMAIRSQGGNDTFNIDSGLVRLDFRTATDSVNANLAAGTIAIGTDSTMSVGGDRGAWEIFGGDFVDTFTGTANDESFMTGASNDIVDGGDGFDRIRYDRSEHGVSGITADLSAGTVQGTWSGVAFTDTISNIEWVRGSAGGDSLTGTTADERLDGRNGNDVITGGGGRDVLQGGNGDDTITVPDFNYEEVSGGLGQDTLVIEGGGQVIDFTQLDQLMDAPKTSGFEYFDLGLGDGTTEITIDEQSVINVSNESNSQLSDFLSGGAEAVLIDGDGSDIVNLEISGEITGASWQFDDAAGITDYRLYVFTDGATDFAYAAIDEDIVVTS</sequence>
<dbReference type="Gene3D" id="2.150.10.10">
    <property type="entry name" value="Serralysin-like metalloprotease, C-terminal"/>
    <property type="match status" value="6"/>
</dbReference>
<dbReference type="Pfam" id="PF04773">
    <property type="entry name" value="FecR"/>
    <property type="match status" value="1"/>
</dbReference>
<feature type="compositionally biased region" description="Polar residues" evidence="4">
    <location>
        <begin position="357"/>
        <end position="368"/>
    </location>
</feature>